<dbReference type="InterPro" id="IPR016024">
    <property type="entry name" value="ARM-type_fold"/>
</dbReference>
<dbReference type="SUPFAM" id="SSF48371">
    <property type="entry name" value="ARM repeat"/>
    <property type="match status" value="1"/>
</dbReference>
<dbReference type="STRING" id="42157.A0A182E8L4"/>
<dbReference type="GO" id="GO:0032007">
    <property type="term" value="P:negative regulation of TOR signaling"/>
    <property type="evidence" value="ECO:0007669"/>
    <property type="project" value="TreeGrafter"/>
</dbReference>
<dbReference type="GO" id="GO:0051726">
    <property type="term" value="P:regulation of cell cycle"/>
    <property type="evidence" value="ECO:0007669"/>
    <property type="project" value="TreeGrafter"/>
</dbReference>
<feature type="transmembrane region" description="Helical" evidence="1">
    <location>
        <begin position="122"/>
        <end position="140"/>
    </location>
</feature>
<dbReference type="Pfam" id="PF04388">
    <property type="entry name" value="Hamartin"/>
    <property type="match status" value="1"/>
</dbReference>
<keyword evidence="1" id="KW-0472">Membrane</keyword>
<feature type="transmembrane region" description="Helical" evidence="1">
    <location>
        <begin position="146"/>
        <end position="164"/>
    </location>
</feature>
<evidence type="ECO:0000256" key="1">
    <source>
        <dbReference type="SAM" id="Phobius"/>
    </source>
</evidence>
<reference evidence="2 3" key="2">
    <citation type="submission" date="2018-08" db="EMBL/GenBank/DDBJ databases">
        <authorList>
            <person name="Laetsch R D."/>
            <person name="Stevens L."/>
            <person name="Kumar S."/>
            <person name="Blaxter L. M."/>
        </authorList>
    </citation>
    <scope>NUCLEOTIDE SEQUENCE [LARGE SCALE GENOMIC DNA]</scope>
</reference>
<feature type="transmembrane region" description="Helical" evidence="1">
    <location>
        <begin position="176"/>
        <end position="199"/>
    </location>
</feature>
<keyword evidence="1" id="KW-1133">Transmembrane helix</keyword>
<evidence type="ECO:0000313" key="2">
    <source>
        <dbReference type="EMBL" id="VDK72757.1"/>
    </source>
</evidence>
<feature type="transmembrane region" description="Helical" evidence="1">
    <location>
        <begin position="219"/>
        <end position="240"/>
    </location>
</feature>
<dbReference type="EMBL" id="UYRW01000974">
    <property type="protein sequence ID" value="VDK72757.1"/>
    <property type="molecule type" value="Genomic_DNA"/>
</dbReference>
<reference evidence="4" key="1">
    <citation type="submission" date="2016-06" db="UniProtKB">
        <authorList>
            <consortium name="WormBaseParasite"/>
        </authorList>
    </citation>
    <scope>IDENTIFICATION</scope>
</reference>
<keyword evidence="1" id="KW-0812">Transmembrane</keyword>
<accession>A0A182E8L4</accession>
<dbReference type="PANTHER" id="PTHR15154">
    <property type="entry name" value="HAMARTIN"/>
    <property type="match status" value="1"/>
</dbReference>
<gene>
    <name evidence="2" type="ORF">NOO_LOCUS4370</name>
</gene>
<dbReference type="AlphaFoldDB" id="A0A182E8L4"/>
<keyword evidence="3" id="KW-1185">Reference proteome</keyword>
<dbReference type="WBParaSite" id="nOo.2.0.1.t04370-RA">
    <property type="protein sequence ID" value="nOo.2.0.1.t04370-RA"/>
    <property type="gene ID" value="nOo.2.0.1.g04370"/>
</dbReference>
<dbReference type="OrthoDB" id="6022054at2759"/>
<organism evidence="4">
    <name type="scientific">Onchocerca ochengi</name>
    <name type="common">Filarial nematode worm</name>
    <dbReference type="NCBI Taxonomy" id="42157"/>
    <lineage>
        <taxon>Eukaryota</taxon>
        <taxon>Metazoa</taxon>
        <taxon>Ecdysozoa</taxon>
        <taxon>Nematoda</taxon>
        <taxon>Chromadorea</taxon>
        <taxon>Rhabditida</taxon>
        <taxon>Spirurina</taxon>
        <taxon>Spiruromorpha</taxon>
        <taxon>Filarioidea</taxon>
        <taxon>Onchocercidae</taxon>
        <taxon>Onchocerca</taxon>
    </lineage>
</organism>
<sequence>MKQKEHNIAQLIRSAESLDSKVSEGSLELLQGLVSQGEGIGQIVTCYIKNRSPLAIELLCDVKEPYDTELCSKIQDFLPQNTLAMLTLLGQLIQKTPSWLPKLAEHSLFDHILKFIRPSENIVVVVSAILLISSLLPHFAAPKKPALLNLFRLLIVACNMLYNFKKLFDQQKADIIEGIYVSHLYSAVIQYFIVLYGIYPATLVDYLKNYMNVVDGRAMYVLKALFCAVKFHPSILSSTVEQELDRNRWNQREAHDFLADCRRVLVRPILPAVVKANKFISSNHTLETSSSTMSYVSQLPDLNDLFQTDSSSSS</sequence>
<dbReference type="PANTHER" id="PTHR15154:SF2">
    <property type="entry name" value="HAMARTIN"/>
    <property type="match status" value="1"/>
</dbReference>
<dbReference type="InterPro" id="IPR007483">
    <property type="entry name" value="Hamartin"/>
</dbReference>
<proteinExistence type="predicted"/>
<evidence type="ECO:0000313" key="3">
    <source>
        <dbReference type="Proteomes" id="UP000271087"/>
    </source>
</evidence>
<dbReference type="Proteomes" id="UP000271087">
    <property type="component" value="Unassembled WGS sequence"/>
</dbReference>
<name>A0A182E8L4_ONCOC</name>
<protein>
    <submittedName>
        <fullName evidence="4">Hamartin</fullName>
    </submittedName>
</protein>
<dbReference type="GO" id="GO:0033596">
    <property type="term" value="C:TSC1-TSC2 complex"/>
    <property type="evidence" value="ECO:0007669"/>
    <property type="project" value="TreeGrafter"/>
</dbReference>
<evidence type="ECO:0000313" key="4">
    <source>
        <dbReference type="WBParaSite" id="nOo.2.0.1.t04370-RA"/>
    </source>
</evidence>